<evidence type="ECO:0000256" key="1">
    <source>
        <dbReference type="SAM" id="MobiDB-lite"/>
    </source>
</evidence>
<evidence type="ECO:0000259" key="2">
    <source>
        <dbReference type="PROSITE" id="PS51819"/>
    </source>
</evidence>
<dbReference type="EMBL" id="DYUK01000297">
    <property type="protein sequence ID" value="HJG81305.1"/>
    <property type="molecule type" value="Genomic_DNA"/>
</dbReference>
<dbReference type="PANTHER" id="PTHR35908">
    <property type="entry name" value="HYPOTHETICAL FUSION PROTEIN"/>
    <property type="match status" value="1"/>
</dbReference>
<comment type="caution">
    <text evidence="3">The sequence shown here is derived from an EMBL/GenBank/DDBJ whole genome shotgun (WGS) entry which is preliminary data.</text>
</comment>
<dbReference type="SUPFAM" id="SSF54593">
    <property type="entry name" value="Glyoxalase/Bleomycin resistance protein/Dihydroxybiphenyl dioxygenase"/>
    <property type="match status" value="1"/>
</dbReference>
<gene>
    <name evidence="3" type="ORF">K8V08_12930</name>
</gene>
<organism evidence="3 4">
    <name type="scientific">Brevibacterium senegalense</name>
    <dbReference type="NCBI Taxonomy" id="1033736"/>
    <lineage>
        <taxon>Bacteria</taxon>
        <taxon>Bacillati</taxon>
        <taxon>Actinomycetota</taxon>
        <taxon>Actinomycetes</taxon>
        <taxon>Micrococcales</taxon>
        <taxon>Brevibacteriaceae</taxon>
        <taxon>Brevibacterium</taxon>
    </lineage>
</organism>
<dbReference type="Proteomes" id="UP000784435">
    <property type="component" value="Unassembled WGS sequence"/>
</dbReference>
<proteinExistence type="predicted"/>
<dbReference type="InterPro" id="IPR037523">
    <property type="entry name" value="VOC_core"/>
</dbReference>
<dbReference type="InterPro" id="IPR041581">
    <property type="entry name" value="Glyoxalase_6"/>
</dbReference>
<reference evidence="3" key="1">
    <citation type="journal article" date="2021" name="PeerJ">
        <title>Extensive microbial diversity within the chicken gut microbiome revealed by metagenomics and culture.</title>
        <authorList>
            <person name="Gilroy R."/>
            <person name="Ravi A."/>
            <person name="Getino M."/>
            <person name="Pursley I."/>
            <person name="Horton D.L."/>
            <person name="Alikhan N.F."/>
            <person name="Baker D."/>
            <person name="Gharbi K."/>
            <person name="Hall N."/>
            <person name="Watson M."/>
            <person name="Adriaenssens E.M."/>
            <person name="Foster-Nyarko E."/>
            <person name="Jarju S."/>
            <person name="Secka A."/>
            <person name="Antonio M."/>
            <person name="Oren A."/>
            <person name="Chaudhuri R.R."/>
            <person name="La Ragione R."/>
            <person name="Hildebrand F."/>
            <person name="Pallen M.J."/>
        </authorList>
    </citation>
    <scope>NUCLEOTIDE SEQUENCE</scope>
    <source>
        <strain evidence="3">ChiGjej5B5-7349</strain>
    </source>
</reference>
<dbReference type="PROSITE" id="PS51819">
    <property type="entry name" value="VOC"/>
    <property type="match status" value="1"/>
</dbReference>
<evidence type="ECO:0000313" key="4">
    <source>
        <dbReference type="Proteomes" id="UP000784435"/>
    </source>
</evidence>
<reference evidence="3" key="2">
    <citation type="submission" date="2021-09" db="EMBL/GenBank/DDBJ databases">
        <authorList>
            <person name="Gilroy R."/>
        </authorList>
    </citation>
    <scope>NUCLEOTIDE SEQUENCE</scope>
    <source>
        <strain evidence="3">ChiGjej5B5-7349</strain>
    </source>
</reference>
<accession>A0A921MG02</accession>
<dbReference type="PANTHER" id="PTHR35908:SF1">
    <property type="entry name" value="CONSERVED PROTEIN"/>
    <property type="match status" value="1"/>
</dbReference>
<protein>
    <submittedName>
        <fullName evidence="3">VOC family protein</fullName>
    </submittedName>
</protein>
<dbReference type="InterPro" id="IPR029068">
    <property type="entry name" value="Glyas_Bleomycin-R_OHBP_Dase"/>
</dbReference>
<dbReference type="Pfam" id="PF18029">
    <property type="entry name" value="Glyoxalase_6"/>
    <property type="match status" value="1"/>
</dbReference>
<sequence length="168" mass="18705">MRDEDDSTQSVDADAGAPTGDIPIGGRPPAFPRLRSTVLDTRDVPALAEFYRQLLGWEYAPGNGPDDEEADEWRIIRSPLDGPHPRGQMLAFQHADQVPRSTWPDPEVPQQLHLDFTVETVAQLRESHERALALGATLIRDESDHPVEPICVYADPAGHPFCIFAMTW</sequence>
<dbReference type="CDD" id="cd06587">
    <property type="entry name" value="VOC"/>
    <property type="match status" value="1"/>
</dbReference>
<evidence type="ECO:0000313" key="3">
    <source>
        <dbReference type="EMBL" id="HJG81305.1"/>
    </source>
</evidence>
<dbReference type="AlphaFoldDB" id="A0A921MG02"/>
<dbReference type="Gene3D" id="3.10.180.10">
    <property type="entry name" value="2,3-Dihydroxybiphenyl 1,2-Dioxygenase, domain 1"/>
    <property type="match status" value="1"/>
</dbReference>
<feature type="region of interest" description="Disordered" evidence="1">
    <location>
        <begin position="1"/>
        <end position="30"/>
    </location>
</feature>
<name>A0A921MG02_9MICO</name>
<feature type="domain" description="VOC" evidence="2">
    <location>
        <begin position="33"/>
        <end position="166"/>
    </location>
</feature>